<keyword evidence="1" id="KW-0472">Membrane</keyword>
<dbReference type="RefSeq" id="WP_135464506.1">
    <property type="nucleotide sequence ID" value="NZ_SRLC01000002.1"/>
</dbReference>
<evidence type="ECO:0000256" key="1">
    <source>
        <dbReference type="SAM" id="Phobius"/>
    </source>
</evidence>
<evidence type="ECO:0000313" key="2">
    <source>
        <dbReference type="EMBL" id="TGE21982.1"/>
    </source>
</evidence>
<reference evidence="2 3" key="1">
    <citation type="submission" date="2019-04" db="EMBL/GenBank/DDBJ databases">
        <authorList>
            <person name="Feng G."/>
            <person name="Zhang J."/>
            <person name="Zhu H."/>
        </authorList>
    </citation>
    <scope>NUCLEOTIDE SEQUENCE [LARGE SCALE GENOMIC DNA]</scope>
    <source>
        <strain evidence="2 3">JCM 31653</strain>
    </source>
</reference>
<protein>
    <submittedName>
        <fullName evidence="2">Uncharacterized protein</fullName>
    </submittedName>
</protein>
<proteinExistence type="predicted"/>
<name>A0A4Z0PZU0_9BACT</name>
<gene>
    <name evidence="2" type="ORF">E5K00_17155</name>
</gene>
<organism evidence="2 3">
    <name type="scientific">Hymenobacter aquaticus</name>
    <dbReference type="NCBI Taxonomy" id="1867101"/>
    <lineage>
        <taxon>Bacteria</taxon>
        <taxon>Pseudomonadati</taxon>
        <taxon>Bacteroidota</taxon>
        <taxon>Cytophagia</taxon>
        <taxon>Cytophagales</taxon>
        <taxon>Hymenobacteraceae</taxon>
        <taxon>Hymenobacter</taxon>
    </lineage>
</organism>
<dbReference type="AlphaFoldDB" id="A0A4Z0PZU0"/>
<feature type="transmembrane region" description="Helical" evidence="1">
    <location>
        <begin position="60"/>
        <end position="80"/>
    </location>
</feature>
<accession>A0A4Z0PZU0</accession>
<dbReference type="Proteomes" id="UP000297549">
    <property type="component" value="Unassembled WGS sequence"/>
</dbReference>
<evidence type="ECO:0000313" key="3">
    <source>
        <dbReference type="Proteomes" id="UP000297549"/>
    </source>
</evidence>
<feature type="transmembrane region" description="Helical" evidence="1">
    <location>
        <begin position="87"/>
        <end position="107"/>
    </location>
</feature>
<feature type="transmembrane region" description="Helical" evidence="1">
    <location>
        <begin position="113"/>
        <end position="133"/>
    </location>
</feature>
<comment type="caution">
    <text evidence="2">The sequence shown here is derived from an EMBL/GenBank/DDBJ whole genome shotgun (WGS) entry which is preliminary data.</text>
</comment>
<sequence length="149" mass="16331">MKHLLRYLLLLLASVLAGAYLRMAFPGLAWCSWAELLHLPLPQWIGALLGMPLFELGYNWYGYVFLGFSFLLGAQTLLAHTRSMWPFLLLGSLPGLLLAALLAASSQPEAKPLALLLVYSLTGMVHGGLYYCLYVRPAAARQPGPATAR</sequence>
<keyword evidence="1" id="KW-0812">Transmembrane</keyword>
<dbReference type="EMBL" id="SRLC01000002">
    <property type="protein sequence ID" value="TGE21982.1"/>
    <property type="molecule type" value="Genomic_DNA"/>
</dbReference>
<dbReference type="OrthoDB" id="9944149at2"/>
<keyword evidence="1" id="KW-1133">Transmembrane helix</keyword>
<keyword evidence="3" id="KW-1185">Reference proteome</keyword>